<feature type="domain" description="Rhodanese" evidence="2">
    <location>
        <begin position="160"/>
        <end position="254"/>
    </location>
</feature>
<accession>A0ABM8TFS7</accession>
<dbReference type="Proteomes" id="UP000672657">
    <property type="component" value="Unassembled WGS sequence"/>
</dbReference>
<dbReference type="Pfam" id="PF17773">
    <property type="entry name" value="UPF0176_N"/>
    <property type="match status" value="1"/>
</dbReference>
<comment type="function">
    <text evidence="1">Catalyzes oxygen-dependent 5-hydroxyuridine (ho5U) modification at position 34 in tRNAs.</text>
</comment>
<evidence type="ECO:0000313" key="3">
    <source>
        <dbReference type="EMBL" id="CAG2143276.1"/>
    </source>
</evidence>
<dbReference type="PANTHER" id="PTHR43268">
    <property type="entry name" value="THIOSULFATE SULFURTRANSFERASE/RHODANESE-LIKE DOMAIN-CONTAINING PROTEIN 2"/>
    <property type="match status" value="1"/>
</dbReference>
<dbReference type="InterPro" id="IPR001763">
    <property type="entry name" value="Rhodanese-like_dom"/>
</dbReference>
<proteinExistence type="inferred from homology"/>
<dbReference type="PROSITE" id="PS50206">
    <property type="entry name" value="RHODANESE_3"/>
    <property type="match status" value="1"/>
</dbReference>
<organism evidence="3 4">
    <name type="scientific">Cupriavidus numazuensis</name>
    <dbReference type="NCBI Taxonomy" id="221992"/>
    <lineage>
        <taxon>Bacteria</taxon>
        <taxon>Pseudomonadati</taxon>
        <taxon>Pseudomonadota</taxon>
        <taxon>Betaproteobacteria</taxon>
        <taxon>Burkholderiales</taxon>
        <taxon>Burkholderiaceae</taxon>
        <taxon>Cupriavidus</taxon>
    </lineage>
</organism>
<dbReference type="EMBL" id="CAJPVI010000012">
    <property type="protein sequence ID" value="CAG2143276.1"/>
    <property type="molecule type" value="Genomic_DNA"/>
</dbReference>
<dbReference type="Pfam" id="PF00581">
    <property type="entry name" value="Rhodanese"/>
    <property type="match status" value="1"/>
</dbReference>
<keyword evidence="4" id="KW-1185">Reference proteome</keyword>
<keyword evidence="1" id="KW-0819">tRNA processing</keyword>
<dbReference type="InterPro" id="IPR020936">
    <property type="entry name" value="TrhO"/>
</dbReference>
<comment type="similarity">
    <text evidence="1">Belongs to the TrhO family.</text>
</comment>
<gene>
    <name evidence="1" type="primary">trhO</name>
    <name evidence="3" type="ORF">LMG26411_02349</name>
</gene>
<protein>
    <recommendedName>
        <fullName evidence="1">tRNA uridine(34) hydroxylase</fullName>
        <ecNumber evidence="1">1.14.-.-</ecNumber>
    </recommendedName>
    <alternativeName>
        <fullName evidence="1">tRNA hydroxylation protein O</fullName>
    </alternativeName>
</protein>
<dbReference type="SUPFAM" id="SSF52821">
    <property type="entry name" value="Rhodanese/Cell cycle control phosphatase"/>
    <property type="match status" value="1"/>
</dbReference>
<name>A0ABM8TFS7_9BURK</name>
<dbReference type="InterPro" id="IPR040503">
    <property type="entry name" value="TRHO_N"/>
</dbReference>
<comment type="caution">
    <text evidence="3">The sequence shown here is derived from an EMBL/GenBank/DDBJ whole genome shotgun (WGS) entry which is preliminary data.</text>
</comment>
<dbReference type="HAMAP" id="MF_00469">
    <property type="entry name" value="TrhO"/>
    <property type="match status" value="1"/>
</dbReference>
<dbReference type="NCBIfam" id="NF003703">
    <property type="entry name" value="PRK05320.1"/>
    <property type="match status" value="1"/>
</dbReference>
<dbReference type="Gene3D" id="3.40.250.10">
    <property type="entry name" value="Rhodanese-like domain"/>
    <property type="match status" value="1"/>
</dbReference>
<dbReference type="Gene3D" id="3.30.70.100">
    <property type="match status" value="1"/>
</dbReference>
<dbReference type="InterPro" id="IPR036873">
    <property type="entry name" value="Rhodanese-like_dom_sf"/>
</dbReference>
<evidence type="ECO:0000256" key="1">
    <source>
        <dbReference type="HAMAP-Rule" id="MF_00469"/>
    </source>
</evidence>
<keyword evidence="1" id="KW-0560">Oxidoreductase</keyword>
<dbReference type="EC" id="1.14.-.-" evidence="1"/>
<sequence>MPASSIPTRYNFAFPIRQLSRAFARAGSAALPMQIVNISAYKFVSLDDIETLRPEMRSRCDDLDLKGTILLAPEGINMFLAGPREAIDGFMAWLHADARFADIAPKESLSDNQPFKRMLVRAKKEIITMKRPLIRPEEGRAPSVRPVDLKRWLDQGHDDEGRPVVMLDTRNDFEVAVGTFDNVVEYNLTKFSEFPDVIEARKAEFEGKTVVSFCTGGIRCEKAAIHMQEVGIGHVYQLEGGILKYFEEVGGDHYRGDCFVFDYRTALNPNLEPAGPKQCFACRAVVTPEEQQSPQYVVGKSCPHCVGRHDQAAA</sequence>
<evidence type="ECO:0000313" key="4">
    <source>
        <dbReference type="Proteomes" id="UP000672657"/>
    </source>
</evidence>
<evidence type="ECO:0000259" key="2">
    <source>
        <dbReference type="PROSITE" id="PS50206"/>
    </source>
</evidence>
<dbReference type="SMART" id="SM00450">
    <property type="entry name" value="RHOD"/>
    <property type="match status" value="1"/>
</dbReference>
<comment type="catalytic activity">
    <reaction evidence="1">
        <text>uridine(34) in tRNA + AH2 + O2 = 5-hydroxyuridine(34) in tRNA + A + H2O</text>
        <dbReference type="Rhea" id="RHEA:64224"/>
        <dbReference type="Rhea" id="RHEA-COMP:11727"/>
        <dbReference type="Rhea" id="RHEA-COMP:13381"/>
        <dbReference type="ChEBI" id="CHEBI:13193"/>
        <dbReference type="ChEBI" id="CHEBI:15377"/>
        <dbReference type="ChEBI" id="CHEBI:15379"/>
        <dbReference type="ChEBI" id="CHEBI:17499"/>
        <dbReference type="ChEBI" id="CHEBI:65315"/>
        <dbReference type="ChEBI" id="CHEBI:136877"/>
    </reaction>
</comment>
<reference evidence="3 4" key="1">
    <citation type="submission" date="2021-03" db="EMBL/GenBank/DDBJ databases">
        <authorList>
            <person name="Peeters C."/>
        </authorList>
    </citation>
    <scope>NUCLEOTIDE SEQUENCE [LARGE SCALE GENOMIC DNA]</scope>
    <source>
        <strain evidence="3 4">LMG 26411</strain>
    </source>
</reference>
<dbReference type="PANTHER" id="PTHR43268:SF3">
    <property type="entry name" value="RHODANESE-LIKE DOMAIN-CONTAINING PROTEIN 7-RELATED"/>
    <property type="match status" value="1"/>
</dbReference>